<comment type="caution">
    <text evidence="4">The sequence shown here is derived from an EMBL/GenBank/DDBJ whole genome shotgun (WGS) entry which is preliminary data.</text>
</comment>
<dbReference type="PANTHER" id="PTHR37834">
    <property type="entry name" value="GDSL-LIKE LIPASE/ACYLHYDROLASE DOMAIN PROTEIN (AFU_ORTHOLOGUE AFUA_2G00620)"/>
    <property type="match status" value="1"/>
</dbReference>
<organism evidence="4 5">
    <name type="scientific">Sphingobacterium faecale</name>
    <dbReference type="NCBI Taxonomy" id="2803775"/>
    <lineage>
        <taxon>Bacteria</taxon>
        <taxon>Pseudomonadati</taxon>
        <taxon>Bacteroidota</taxon>
        <taxon>Sphingobacteriia</taxon>
        <taxon>Sphingobacteriales</taxon>
        <taxon>Sphingobacteriaceae</taxon>
        <taxon>Sphingobacterium</taxon>
    </lineage>
</organism>
<dbReference type="Gene3D" id="2.60.120.260">
    <property type="entry name" value="Galactose-binding domain-like"/>
    <property type="match status" value="1"/>
</dbReference>
<dbReference type="SUPFAM" id="SSF52266">
    <property type="entry name" value="SGNH hydrolase"/>
    <property type="match status" value="1"/>
</dbReference>
<feature type="domain" description="SGNH hydrolase-type esterase" evidence="2">
    <location>
        <begin position="152"/>
        <end position="291"/>
    </location>
</feature>
<evidence type="ECO:0000256" key="1">
    <source>
        <dbReference type="SAM" id="SignalP"/>
    </source>
</evidence>
<dbReference type="Pfam" id="PF13472">
    <property type="entry name" value="Lipase_GDSL_2"/>
    <property type="match status" value="1"/>
</dbReference>
<evidence type="ECO:0000259" key="3">
    <source>
        <dbReference type="Pfam" id="PF17996"/>
    </source>
</evidence>
<dbReference type="InterPro" id="IPR052762">
    <property type="entry name" value="PCW_deacetylase/CE"/>
</dbReference>
<dbReference type="InterPro" id="IPR040794">
    <property type="entry name" value="CE2_N"/>
</dbReference>
<name>A0ABS1R0S1_9SPHI</name>
<dbReference type="InterPro" id="IPR037461">
    <property type="entry name" value="CtCE2-like_dom"/>
</dbReference>
<evidence type="ECO:0008006" key="6">
    <source>
        <dbReference type="Google" id="ProtNLM"/>
    </source>
</evidence>
<dbReference type="PANTHER" id="PTHR37834:SF2">
    <property type="entry name" value="ESTERASE, SGNH HYDROLASE-TYPE"/>
    <property type="match status" value="1"/>
</dbReference>
<evidence type="ECO:0000313" key="5">
    <source>
        <dbReference type="Proteomes" id="UP000625283"/>
    </source>
</evidence>
<dbReference type="Pfam" id="PF17996">
    <property type="entry name" value="CE2_N"/>
    <property type="match status" value="1"/>
</dbReference>
<dbReference type="Gene3D" id="3.40.50.1110">
    <property type="entry name" value="SGNH hydrolase"/>
    <property type="match status" value="1"/>
</dbReference>
<reference evidence="4 5" key="1">
    <citation type="submission" date="2021-01" db="EMBL/GenBank/DDBJ databases">
        <title>C459-1 draft genome sequence.</title>
        <authorList>
            <person name="Zhang X.-F."/>
        </authorList>
    </citation>
    <scope>NUCLEOTIDE SEQUENCE [LARGE SCALE GENOMIC DNA]</scope>
    <source>
        <strain evidence="5">C459-1</strain>
    </source>
</reference>
<feature type="domain" description="Carbohydrate esterase 2 N-terminal" evidence="3">
    <location>
        <begin position="36"/>
        <end position="141"/>
    </location>
</feature>
<sequence>MIKTVFVVSLITITFSSSAQDVNLKSLPANSKEIQYIGRYGVSAYDEVTFDWVGIYFSFNFEGDNCRFIASDTGESYYNVFLNGKLHKIIHISGMDSSYVLVDNLQKGKIHHVKVQKRSEGEFGTTTIKKFIIPKAARLLPILEPQKRFIEFIGDSHTVGYGTDGNSKEEPFKVETENPDKTYASIISRYFNADYALIAHSGRGAIKNYGDSVTVSANTMKEKMMYQYNMDTSLMYKFDRYKPDLVIINLGTNDFSVQPYPSKEEFLCGYDRIVKQIKANYRGVRILCMVPKVNKEIGDYLKDYVAELGDSTIICTPSLFGVYNDNEDSGAAYHPGFSANKKIASFIIPYIATFMNWQLEQKIIE</sequence>
<protein>
    <recommendedName>
        <fullName evidence="6">Lysophospholipase L1-like esterase</fullName>
    </recommendedName>
</protein>
<accession>A0ABS1R0S1</accession>
<dbReference type="CDD" id="cd01831">
    <property type="entry name" value="Endoglucanase_E_like"/>
    <property type="match status" value="1"/>
</dbReference>
<dbReference type="EMBL" id="JAERTY010000003">
    <property type="protein sequence ID" value="MBL1408275.1"/>
    <property type="molecule type" value="Genomic_DNA"/>
</dbReference>
<evidence type="ECO:0000259" key="2">
    <source>
        <dbReference type="Pfam" id="PF13472"/>
    </source>
</evidence>
<gene>
    <name evidence="4" type="ORF">JKG61_05875</name>
</gene>
<evidence type="ECO:0000313" key="4">
    <source>
        <dbReference type="EMBL" id="MBL1408275.1"/>
    </source>
</evidence>
<dbReference type="InterPro" id="IPR036514">
    <property type="entry name" value="SGNH_hydro_sf"/>
</dbReference>
<dbReference type="RefSeq" id="WP_202102055.1">
    <property type="nucleotide sequence ID" value="NZ_JAERTY010000003.1"/>
</dbReference>
<keyword evidence="5" id="KW-1185">Reference proteome</keyword>
<keyword evidence="1" id="KW-0732">Signal</keyword>
<dbReference type="InterPro" id="IPR013830">
    <property type="entry name" value="SGNH_hydro"/>
</dbReference>
<dbReference type="Proteomes" id="UP000625283">
    <property type="component" value="Unassembled WGS sequence"/>
</dbReference>
<proteinExistence type="predicted"/>
<feature type="chain" id="PRO_5046857300" description="Lysophospholipase L1-like esterase" evidence="1">
    <location>
        <begin position="20"/>
        <end position="365"/>
    </location>
</feature>
<feature type="signal peptide" evidence="1">
    <location>
        <begin position="1"/>
        <end position="19"/>
    </location>
</feature>